<gene>
    <name evidence="2" type="ORF">MB14_08835</name>
</gene>
<dbReference type="STRING" id="279360.MB14_08835"/>
<keyword evidence="3" id="KW-1185">Reference proteome</keyword>
<evidence type="ECO:0000256" key="1">
    <source>
        <dbReference type="SAM" id="Phobius"/>
    </source>
</evidence>
<keyword evidence="1" id="KW-0472">Membrane</keyword>
<organism evidence="2 3">
    <name type="scientific">Roseivirga ehrenbergii (strain DSM 102268 / JCM 13514 / KCTC 12282 / NCIMB 14502 / KMM 6017)</name>
    <dbReference type="NCBI Taxonomy" id="279360"/>
    <lineage>
        <taxon>Bacteria</taxon>
        <taxon>Pseudomonadati</taxon>
        <taxon>Bacteroidota</taxon>
        <taxon>Cytophagia</taxon>
        <taxon>Cytophagales</taxon>
        <taxon>Roseivirgaceae</taxon>
        <taxon>Roseivirga</taxon>
    </lineage>
</organism>
<comment type="caution">
    <text evidence="2">The sequence shown here is derived from an EMBL/GenBank/DDBJ whole genome shotgun (WGS) entry which is preliminary data.</text>
</comment>
<dbReference type="EMBL" id="LQZQ01000049">
    <property type="protein sequence ID" value="KYG72145.1"/>
    <property type="molecule type" value="Genomic_DNA"/>
</dbReference>
<keyword evidence="1" id="KW-0812">Transmembrane</keyword>
<dbReference type="AlphaFoldDB" id="A0A150X084"/>
<feature type="transmembrane region" description="Helical" evidence="1">
    <location>
        <begin position="67"/>
        <end position="86"/>
    </location>
</feature>
<evidence type="ECO:0000313" key="2">
    <source>
        <dbReference type="EMBL" id="KYG72145.1"/>
    </source>
</evidence>
<name>A0A150X084_ROSEK</name>
<proteinExistence type="predicted"/>
<reference evidence="2" key="1">
    <citation type="submission" date="2016-01" db="EMBL/GenBank/DDBJ databases">
        <title>Genome sequencing of Roseivirga ehrenbergii KMM 6017.</title>
        <authorList>
            <person name="Selvaratnam C."/>
            <person name="Thevarajoo S."/>
            <person name="Goh K.M."/>
            <person name="Ee R."/>
            <person name="Chan K.-G."/>
            <person name="Chong C.S."/>
        </authorList>
    </citation>
    <scope>NUCLEOTIDE SEQUENCE [LARGE SCALE GENOMIC DNA]</scope>
    <source>
        <strain evidence="2">KMM 6017</strain>
    </source>
</reference>
<dbReference type="Proteomes" id="UP000075583">
    <property type="component" value="Unassembled WGS sequence"/>
</dbReference>
<keyword evidence="1" id="KW-1133">Transmembrane helix</keyword>
<protein>
    <submittedName>
        <fullName evidence="2">Uncharacterized protein</fullName>
    </submittedName>
</protein>
<accession>A0A150X084</accession>
<evidence type="ECO:0000313" key="3">
    <source>
        <dbReference type="Proteomes" id="UP000075583"/>
    </source>
</evidence>
<feature type="transmembrane region" description="Helical" evidence="1">
    <location>
        <begin position="42"/>
        <end position="61"/>
    </location>
</feature>
<sequence>MIITKPFSSAFDFTVMSTQNEFSKYTLEELEKKKKHFKRLQILMLVLTAISAIILVVTALVKHNPQAYQLIPFLVIAGVVFPFLVFKPIRKKIQAEIERRR</sequence>